<sequence>MTMNDATPIQELQCSPSCIPEQIYSSNQPVVLRGLVSEWPLVKKSLVSNQSAVAYLNQFYNGQAVNAFMAKPEANGRIFYNESVDGFNFVQSKVYLDDMLEKLLDISEQTAQATYYVGSLAIEQHLPRFAHENRLVLEQDLLSQSIWLGNRSVIAPHFDFPDNLACCVIGERKFTLFPPEQQENLYIGPLDFTPAGQPISMVNIQEPDLQTYPKFANAMLSAKTTILAPGDAIFIPSMWWHSVESLSALNGLVNYWWRNTPAYLGVPTNALLHAMLSIRHLPKSQREAWQNMFNNYVFDPPSDIYEHLPDQVRQKQSDMTEIIAHKIRAHLITKLK</sequence>
<protein>
    <submittedName>
        <fullName evidence="2">Pass1-related protein</fullName>
    </submittedName>
</protein>
<dbReference type="Proteomes" id="UP000009282">
    <property type="component" value="Chromosome"/>
</dbReference>
<dbReference type="KEGG" id="gni:GNIT_3224"/>
<dbReference type="InterPro" id="IPR003347">
    <property type="entry name" value="JmjC_dom"/>
</dbReference>
<keyword evidence="3" id="KW-1185">Reference proteome</keyword>
<dbReference type="PANTHER" id="PTHR12461:SF105">
    <property type="entry name" value="HYPOXIA-INDUCIBLE FACTOR 1-ALPHA INHIBITOR"/>
    <property type="match status" value="1"/>
</dbReference>
<gene>
    <name evidence="2" type="ordered locus">GNIT_3224</name>
</gene>
<evidence type="ECO:0000313" key="2">
    <source>
        <dbReference type="EMBL" id="AEP31318.1"/>
    </source>
</evidence>
<evidence type="ECO:0000313" key="3">
    <source>
        <dbReference type="Proteomes" id="UP000009282"/>
    </source>
</evidence>
<dbReference type="STRING" id="1085623.GNIT_3224"/>
<dbReference type="PANTHER" id="PTHR12461">
    <property type="entry name" value="HYPOXIA-INDUCIBLE FACTOR 1 ALPHA INHIBITOR-RELATED"/>
    <property type="match status" value="1"/>
</dbReference>
<dbReference type="RefSeq" id="WP_014110189.1">
    <property type="nucleotide sequence ID" value="NC_016041.1"/>
</dbReference>
<evidence type="ECO:0000259" key="1">
    <source>
        <dbReference type="PROSITE" id="PS51184"/>
    </source>
</evidence>
<dbReference type="EMBL" id="CP003060">
    <property type="protein sequence ID" value="AEP31318.1"/>
    <property type="molecule type" value="Genomic_DNA"/>
</dbReference>
<organism evidence="2 3">
    <name type="scientific">Glaciecola nitratireducens (strain JCM 12485 / KCTC 12276 / FR1064)</name>
    <dbReference type="NCBI Taxonomy" id="1085623"/>
    <lineage>
        <taxon>Bacteria</taxon>
        <taxon>Pseudomonadati</taxon>
        <taxon>Pseudomonadota</taxon>
        <taxon>Gammaproteobacteria</taxon>
        <taxon>Alteromonadales</taxon>
        <taxon>Alteromonadaceae</taxon>
        <taxon>Brumicola</taxon>
    </lineage>
</organism>
<dbReference type="Gene3D" id="2.60.120.650">
    <property type="entry name" value="Cupin"/>
    <property type="match status" value="1"/>
</dbReference>
<proteinExistence type="predicted"/>
<dbReference type="InterPro" id="IPR041667">
    <property type="entry name" value="Cupin_8"/>
</dbReference>
<name>G4QE44_GLANF</name>
<feature type="domain" description="JmjC" evidence="1">
    <location>
        <begin position="115"/>
        <end position="275"/>
    </location>
</feature>
<dbReference type="HOGENOM" id="CLU_825764_0_0_6"/>
<dbReference type="PROSITE" id="PS51184">
    <property type="entry name" value="JMJC"/>
    <property type="match status" value="1"/>
</dbReference>
<dbReference type="eggNOG" id="COG2850">
    <property type="taxonomic scope" value="Bacteria"/>
</dbReference>
<dbReference type="SMART" id="SM00558">
    <property type="entry name" value="JmjC"/>
    <property type="match status" value="1"/>
</dbReference>
<dbReference type="Pfam" id="PF13621">
    <property type="entry name" value="Cupin_8"/>
    <property type="match status" value="1"/>
</dbReference>
<accession>G4QE44</accession>
<reference evidence="2 3" key="1">
    <citation type="journal article" date="2011" name="J. Bacteriol.">
        <title>Complete genome sequence of seawater bacterium Glaciecola nitratireducens FR1064T.</title>
        <authorList>
            <person name="Bian F."/>
            <person name="Qin Q.L."/>
            <person name="Xie B.B."/>
            <person name="Shu Y.L."/>
            <person name="Zhang X.Y."/>
            <person name="Yu Y."/>
            <person name="Chen B."/>
            <person name="Chen X.L."/>
            <person name="Zhou B.C."/>
            <person name="Zhang Y.Z."/>
        </authorList>
    </citation>
    <scope>NUCLEOTIDE SEQUENCE [LARGE SCALE GENOMIC DNA]</scope>
    <source>
        <strain evidence="3">JCM 12485 / KCTC 12276 / FR1064</strain>
    </source>
</reference>
<dbReference type="SUPFAM" id="SSF51197">
    <property type="entry name" value="Clavaminate synthase-like"/>
    <property type="match status" value="1"/>
</dbReference>
<dbReference type="AlphaFoldDB" id="G4QE44"/>